<accession>A9A6V1</accession>
<name>A9A6V1_METM6</name>
<dbReference type="STRING" id="444158.MmarC6_0562"/>
<dbReference type="eggNOG" id="arCOG09528">
    <property type="taxonomic scope" value="Archaea"/>
</dbReference>
<dbReference type="AlphaFoldDB" id="A9A6V1"/>
<sequence>MEVMNLDKFDVPDRLNFGQSRVVLYPTKAVTKGKDGVVTSCVTDPENCGYVVISSHADCTSKEQAKSIKMTYRDFARLLATVTKSEDLKNKILKRAENEAILDLKRMNAMNYSKATMLSAGKDFGLTEEDVLLIIKSD</sequence>
<protein>
    <submittedName>
        <fullName evidence="1">Uncharacterized protein</fullName>
    </submittedName>
</protein>
<evidence type="ECO:0000313" key="1">
    <source>
        <dbReference type="EMBL" id="ABX01379.1"/>
    </source>
</evidence>
<proteinExistence type="predicted"/>
<dbReference type="EMBL" id="CP000867">
    <property type="protein sequence ID" value="ABX01379.1"/>
    <property type="molecule type" value="Genomic_DNA"/>
</dbReference>
<organism evidence="1">
    <name type="scientific">Methanococcus maripaludis (strain C6 / ATCC BAA-1332)</name>
    <dbReference type="NCBI Taxonomy" id="444158"/>
    <lineage>
        <taxon>Archaea</taxon>
        <taxon>Methanobacteriati</taxon>
        <taxon>Methanobacteriota</taxon>
        <taxon>Methanomada group</taxon>
        <taxon>Methanococci</taxon>
        <taxon>Methanococcales</taxon>
        <taxon>Methanococcaceae</taxon>
        <taxon>Methanococcus</taxon>
    </lineage>
</organism>
<gene>
    <name evidence="1" type="ordered locus">MmarC6_0562</name>
</gene>
<reference evidence="1" key="1">
    <citation type="submission" date="2007-10" db="EMBL/GenBank/DDBJ databases">
        <title>Complete sequence of Methanococcus maripaludis C6.</title>
        <authorList>
            <consortium name="US DOE Joint Genome Institute"/>
            <person name="Copeland A."/>
            <person name="Lucas S."/>
            <person name="Lapidus A."/>
            <person name="Barry K."/>
            <person name="Glavina del Rio T."/>
            <person name="Dalin E."/>
            <person name="Tice H."/>
            <person name="Pitluck S."/>
            <person name="Clum A."/>
            <person name="Schmutz J."/>
            <person name="Larimer F."/>
            <person name="Land M."/>
            <person name="Hauser L."/>
            <person name="Kyrpides N."/>
            <person name="Mikhailova N."/>
            <person name="Sieprawska-Lupa M."/>
            <person name="Whitman W.B."/>
            <person name="Richardson P."/>
        </authorList>
    </citation>
    <scope>NUCLEOTIDE SEQUENCE [LARGE SCALE GENOMIC DNA]</scope>
    <source>
        <strain evidence="1">C6</strain>
    </source>
</reference>
<dbReference type="HOGENOM" id="CLU_1860726_0_0_2"/>
<dbReference type="KEGG" id="mmx:MmarC6_0562"/>